<name>A0A9N9YX36_9HYPO</name>
<evidence type="ECO:0000313" key="2">
    <source>
        <dbReference type="Proteomes" id="UP000696573"/>
    </source>
</evidence>
<proteinExistence type="predicted"/>
<reference evidence="1" key="1">
    <citation type="submission" date="2021-10" db="EMBL/GenBank/DDBJ databases">
        <authorList>
            <person name="Piombo E."/>
        </authorList>
    </citation>
    <scope>NUCLEOTIDE SEQUENCE</scope>
</reference>
<keyword evidence="2" id="KW-1185">Reference proteome</keyword>
<comment type="caution">
    <text evidence="1">The sequence shown here is derived from an EMBL/GenBank/DDBJ whole genome shotgun (WGS) entry which is preliminary data.</text>
</comment>
<sequence length="115" mass="12764">MTHMTTEEVRVRGHIQAIYHERIKMLKPQTYRVLKVHCTGNVEIGGNGERRAPWKSSRDGRPSVTQTAHAFSQDVILFGRPARQPPLCQGIKNIVVSLGALVVLSPGDEGRDLVP</sequence>
<dbReference type="Proteomes" id="UP000696573">
    <property type="component" value="Unassembled WGS sequence"/>
</dbReference>
<organism evidence="1 2">
    <name type="scientific">Clonostachys rhizophaga</name>
    <dbReference type="NCBI Taxonomy" id="160324"/>
    <lineage>
        <taxon>Eukaryota</taxon>
        <taxon>Fungi</taxon>
        <taxon>Dikarya</taxon>
        <taxon>Ascomycota</taxon>
        <taxon>Pezizomycotina</taxon>
        <taxon>Sordariomycetes</taxon>
        <taxon>Hypocreomycetidae</taxon>
        <taxon>Hypocreales</taxon>
        <taxon>Bionectriaceae</taxon>
        <taxon>Clonostachys</taxon>
    </lineage>
</organism>
<gene>
    <name evidence="1" type="ORF">CRHIZ90672A_00006256</name>
</gene>
<protein>
    <submittedName>
        <fullName evidence="1">Uncharacterized protein</fullName>
    </submittedName>
</protein>
<evidence type="ECO:0000313" key="1">
    <source>
        <dbReference type="EMBL" id="CAH0038183.1"/>
    </source>
</evidence>
<dbReference type="EMBL" id="CABFNQ020000760">
    <property type="protein sequence ID" value="CAH0038183.1"/>
    <property type="molecule type" value="Genomic_DNA"/>
</dbReference>
<accession>A0A9N9YX36</accession>
<dbReference type="OrthoDB" id="10342911at2759"/>
<dbReference type="AlphaFoldDB" id="A0A9N9YX36"/>